<feature type="domain" description="Integrase catalytic" evidence="3">
    <location>
        <begin position="1414"/>
        <end position="1573"/>
    </location>
</feature>
<dbReference type="PANTHER" id="PTHR48475">
    <property type="entry name" value="RIBONUCLEASE H"/>
    <property type="match status" value="1"/>
</dbReference>
<feature type="region of interest" description="Disordered" evidence="1">
    <location>
        <begin position="394"/>
        <end position="454"/>
    </location>
</feature>
<feature type="compositionally biased region" description="Polar residues" evidence="1">
    <location>
        <begin position="432"/>
        <end position="446"/>
    </location>
</feature>
<dbReference type="CDD" id="cd09279">
    <property type="entry name" value="RNase_HI_like"/>
    <property type="match status" value="1"/>
</dbReference>
<keyword evidence="4" id="KW-0808">Transferase</keyword>
<proteinExistence type="predicted"/>
<sequence length="1704" mass="190861">MSDVTDSASALDEIKKMLKDLSEKTDQQQLATTTLSEKFSAFEEQSNSQIAVLTASCSEIRSAHNAYADRVDTILAGTLRTSGPRGHLDFHNPNTSEVQDPRLVTPSSALPASLPLGSQSEPGGGSSFPQAPQNPASDSFAPVRTPFPVHPENTPRHPQTGFNLPRFLVNPEIQNLQNQIREMSSKVHQATSSAPEVDRVIEETRRTPFTPRIAALRIQDQRKVKLPGYDGKGDPKEFLTSFQVTAGRVHLEPNEVDAGLCKLFAENLSGPALTWFTQLEEGSIDSFKQLSTAFIMQYGYFIKSDVTDAQLWNLSQGAGEPLRTYITSFKEIMVQIPNLSDSAAIAALKNGLWHESRFREELTVNRPATIQDALHRATNWINAEEERAALAKKFKAAPKPAQLPPQKKPVQTEARKPGAGTFSVDREEPKSSPKNSPAKQSFSPKNKNGAFPSNKWIRDPNAYCEIHKVNGHATKDCKALGRLLAAKFASGEIPEIDVSELEPTHPSEQTVIMGGFKLFRDSISAIKQHERRTNSPVVKKARVIEEQLPEVTFSEGETSQLDKPHDDALVITLDIAHCEVSRVLIDTGSSVDLIFLDTLTRMGISKQSIKGPPSPLVSFTSETSMSVGTIVLPVSAEGIVKMVEFTVFDRPAAYNVILGTPWLYEMKASQAEDSIATTARGSGLSETLRAELIKFLKRNKKTFAWKIEEMTGIDTKVISHELNIDPTFKPVKQKRRKLGPDRAEAVNAEVQCLLDADFDESGRSGENSFRIIVMPFGLKNAGATYQRLVNMMFKDLLGKTMEVYIDDMLVKSVSSTSHIEHLEQCFAILNEFGMKLNPTKCTFAVPSGEFLGYIVTERGIEANPRQLNAFLAMSSPRNIREVQRLTGRVAALNRFISKSTDRCLPFYNLLRKANKNFIWDENCEKAFKDLKDYLSKPPVLAKPEFGEELFLYVSVSDSAVSGVLVRLDRNDERPIFYVSKSFSGAESRYPMMEKLALAVITSARKLRPYFQSHTVIILTTQPLRAILHSPSQSGRLVKWVIELSEYDIQFRTRTSLKSQVLADFLIELPLVSMEDKENEGPWILHVDGASSKQGSGIGIRLQSPYGEVIEQSFRLAFNASNNEAEYESLLAGLRLAIGIGITKLRTFCDSQLVANQFSGDYEAKDSRMEAYLAQVQHLSKKFQSFELTRIPRGENSAADALAALASSSEVTVSRMIPVEVIEHPSIAGSSPSVGEMNFVTTRSMRRRMNMDPDSPRNEEAEQVPEVELPVGAPPNPEPPQQLLPLPDWGADWRIPIREYILNGTLPTDKWEARSLKAKSARFCISNDILYRRSISGPDMICIFGQQVRTVIKEIHEGVCGNHSGGRSLAFKVKRYGYFWPTLIADCEEYARKCEQCQKHAPSIHQPTELLSSVSSPYPFMKWSMDIIGPLHVSTRGVKFVLVLTDYFSKWVEAAAYVNITQVQVRKFIWQDIICRHGLPFEIVTDNGPQFISGQFESFCEEWQIRLSRSTPRYPQGNGHAEAMNKTILSTLKKKLKAHKGAWFNELQSVLWAIRTTPRRATGETPFSLVYGMEAVIPAEIFVPSPRRMYNPQNEAANNEQMVDVIDTIEERRDRSLIRMQNYQNAAARYYNSNVRNRHFDVGTLVLRRVQQNTAEDGAGKLGVNWEGPYRITQVVRNGVYRLENMEGKAVRRAWNSIHLKRYFV</sequence>
<dbReference type="InterPro" id="IPR002156">
    <property type="entry name" value="RNaseH_domain"/>
</dbReference>
<reference evidence="4 5" key="1">
    <citation type="submission" date="2020-12" db="EMBL/GenBank/DDBJ databases">
        <title>Concerted genomic and epigenomic changes stabilize Arabidopsis allopolyploids.</title>
        <authorList>
            <person name="Chen Z."/>
        </authorList>
    </citation>
    <scope>NUCLEOTIDE SEQUENCE [LARGE SCALE GENOMIC DNA]</scope>
    <source>
        <strain evidence="4">As9502</strain>
        <tissue evidence="4">Leaf</tissue>
    </source>
</reference>
<dbReference type="Pfam" id="PF13456">
    <property type="entry name" value="RVT_3"/>
    <property type="match status" value="1"/>
</dbReference>
<dbReference type="PROSITE" id="PS50879">
    <property type="entry name" value="RNASE_H_1"/>
    <property type="match status" value="1"/>
</dbReference>
<keyword evidence="4" id="KW-0548">Nucleotidyltransferase</keyword>
<dbReference type="CDD" id="cd09274">
    <property type="entry name" value="RNase_HI_RT_Ty3"/>
    <property type="match status" value="1"/>
</dbReference>
<dbReference type="CDD" id="cd01647">
    <property type="entry name" value="RT_LTR"/>
    <property type="match status" value="1"/>
</dbReference>
<feature type="domain" description="RNase H type-1" evidence="2">
    <location>
        <begin position="1078"/>
        <end position="1207"/>
    </location>
</feature>
<dbReference type="InterPro" id="IPR001584">
    <property type="entry name" value="Integrase_cat-core"/>
</dbReference>
<dbReference type="InterPro" id="IPR041577">
    <property type="entry name" value="RT_RNaseH_2"/>
</dbReference>
<dbReference type="GO" id="GO:0015074">
    <property type="term" value="P:DNA integration"/>
    <property type="evidence" value="ECO:0007669"/>
    <property type="project" value="InterPro"/>
</dbReference>
<dbReference type="CDD" id="cd00303">
    <property type="entry name" value="retropepsin_like"/>
    <property type="match status" value="1"/>
</dbReference>
<dbReference type="Pfam" id="PF17919">
    <property type="entry name" value="RT_RNaseH_2"/>
    <property type="match status" value="1"/>
</dbReference>
<dbReference type="InterPro" id="IPR005162">
    <property type="entry name" value="Retrotrans_gag_dom"/>
</dbReference>
<dbReference type="GO" id="GO:0003676">
    <property type="term" value="F:nucleic acid binding"/>
    <property type="evidence" value="ECO:0007669"/>
    <property type="project" value="InterPro"/>
</dbReference>
<dbReference type="InterPro" id="IPR000477">
    <property type="entry name" value="RT_dom"/>
</dbReference>
<dbReference type="Proteomes" id="UP000694251">
    <property type="component" value="Chromosome 12"/>
</dbReference>
<feature type="region of interest" description="Disordered" evidence="1">
    <location>
        <begin position="81"/>
        <end position="162"/>
    </location>
</feature>
<dbReference type="Pfam" id="PF00078">
    <property type="entry name" value="RVT_1"/>
    <property type="match status" value="1"/>
</dbReference>
<dbReference type="Pfam" id="PF17921">
    <property type="entry name" value="Integrase_H2C2"/>
    <property type="match status" value="1"/>
</dbReference>
<dbReference type="GO" id="GO:0003964">
    <property type="term" value="F:RNA-directed DNA polymerase activity"/>
    <property type="evidence" value="ECO:0007669"/>
    <property type="project" value="UniProtKB-KW"/>
</dbReference>
<evidence type="ECO:0000256" key="1">
    <source>
        <dbReference type="SAM" id="MobiDB-lite"/>
    </source>
</evidence>
<evidence type="ECO:0000259" key="2">
    <source>
        <dbReference type="PROSITE" id="PS50879"/>
    </source>
</evidence>
<protein>
    <submittedName>
        <fullName evidence="4">Reverse transcriptase domain</fullName>
    </submittedName>
</protein>
<evidence type="ECO:0000259" key="3">
    <source>
        <dbReference type="PROSITE" id="PS50994"/>
    </source>
</evidence>
<name>A0A8T1YP26_ARASU</name>
<feature type="compositionally biased region" description="Polar residues" evidence="1">
    <location>
        <begin position="117"/>
        <end position="137"/>
    </location>
</feature>
<dbReference type="GO" id="GO:0004523">
    <property type="term" value="F:RNA-DNA hybrid ribonuclease activity"/>
    <property type="evidence" value="ECO:0007669"/>
    <property type="project" value="InterPro"/>
</dbReference>
<evidence type="ECO:0000313" key="5">
    <source>
        <dbReference type="Proteomes" id="UP000694251"/>
    </source>
</evidence>
<dbReference type="EMBL" id="JAEFBJ010000012">
    <property type="protein sequence ID" value="KAG7547769.1"/>
    <property type="molecule type" value="Genomic_DNA"/>
</dbReference>
<accession>A0A8T1YP26</accession>
<dbReference type="OrthoDB" id="101614at2759"/>
<dbReference type="PROSITE" id="PS50994">
    <property type="entry name" value="INTEGRASE"/>
    <property type="match status" value="1"/>
</dbReference>
<organism evidence="4 5">
    <name type="scientific">Arabidopsis suecica</name>
    <name type="common">Swedish thale-cress</name>
    <name type="synonym">Cardaminopsis suecica</name>
    <dbReference type="NCBI Taxonomy" id="45249"/>
    <lineage>
        <taxon>Eukaryota</taxon>
        <taxon>Viridiplantae</taxon>
        <taxon>Streptophyta</taxon>
        <taxon>Embryophyta</taxon>
        <taxon>Tracheophyta</taxon>
        <taxon>Spermatophyta</taxon>
        <taxon>Magnoliopsida</taxon>
        <taxon>eudicotyledons</taxon>
        <taxon>Gunneridae</taxon>
        <taxon>Pentapetalae</taxon>
        <taxon>rosids</taxon>
        <taxon>malvids</taxon>
        <taxon>Brassicales</taxon>
        <taxon>Brassicaceae</taxon>
        <taxon>Camelineae</taxon>
        <taxon>Arabidopsis</taxon>
    </lineage>
</organism>
<comment type="caution">
    <text evidence="4">The sequence shown here is derived from an EMBL/GenBank/DDBJ whole genome shotgun (WGS) entry which is preliminary data.</text>
</comment>
<keyword evidence="4" id="KW-0695">RNA-directed DNA polymerase</keyword>
<dbReference type="InterPro" id="IPR041588">
    <property type="entry name" value="Integrase_H2C2"/>
</dbReference>
<gene>
    <name evidence="4" type="ORF">ISN44_As12g029810</name>
</gene>
<dbReference type="Pfam" id="PF00665">
    <property type="entry name" value="rve"/>
    <property type="match status" value="1"/>
</dbReference>
<keyword evidence="5" id="KW-1185">Reference proteome</keyword>
<dbReference type="PANTHER" id="PTHR48475:SF2">
    <property type="entry name" value="RIBONUCLEASE H"/>
    <property type="match status" value="1"/>
</dbReference>
<feature type="compositionally biased region" description="Low complexity" evidence="1">
    <location>
        <begin position="106"/>
        <end position="116"/>
    </location>
</feature>
<evidence type="ECO:0000313" key="4">
    <source>
        <dbReference type="EMBL" id="KAG7547769.1"/>
    </source>
</evidence>
<dbReference type="Pfam" id="PF03732">
    <property type="entry name" value="Retrotrans_gag"/>
    <property type="match status" value="1"/>
</dbReference>